<proteinExistence type="predicted"/>
<keyword evidence="2" id="KW-1185">Reference proteome</keyword>
<evidence type="ECO:0000313" key="1">
    <source>
        <dbReference type="EMBL" id="KAH1183213.1"/>
    </source>
</evidence>
<dbReference type="EMBL" id="JAHDVG010000466">
    <property type="protein sequence ID" value="KAH1183213.1"/>
    <property type="molecule type" value="Genomic_DNA"/>
</dbReference>
<organism evidence="1 2">
    <name type="scientific">Mauremys mutica</name>
    <name type="common">yellowpond turtle</name>
    <dbReference type="NCBI Taxonomy" id="74926"/>
    <lineage>
        <taxon>Eukaryota</taxon>
        <taxon>Metazoa</taxon>
        <taxon>Chordata</taxon>
        <taxon>Craniata</taxon>
        <taxon>Vertebrata</taxon>
        <taxon>Euteleostomi</taxon>
        <taxon>Archelosauria</taxon>
        <taxon>Testudinata</taxon>
        <taxon>Testudines</taxon>
        <taxon>Cryptodira</taxon>
        <taxon>Durocryptodira</taxon>
        <taxon>Testudinoidea</taxon>
        <taxon>Geoemydidae</taxon>
        <taxon>Geoemydinae</taxon>
        <taxon>Mauremys</taxon>
    </lineage>
</organism>
<reference evidence="1" key="1">
    <citation type="submission" date="2021-09" db="EMBL/GenBank/DDBJ databases">
        <title>The genome of Mauremys mutica provides insights into the evolution of semi-aquatic lifestyle.</title>
        <authorList>
            <person name="Gong S."/>
            <person name="Gao Y."/>
        </authorList>
    </citation>
    <scope>NUCLEOTIDE SEQUENCE</scope>
    <source>
        <strain evidence="1">MM-2020</strain>
        <tissue evidence="1">Muscle</tissue>
    </source>
</reference>
<evidence type="ECO:0000313" key="2">
    <source>
        <dbReference type="Proteomes" id="UP000827986"/>
    </source>
</evidence>
<dbReference type="Proteomes" id="UP000827986">
    <property type="component" value="Unassembled WGS sequence"/>
</dbReference>
<comment type="caution">
    <text evidence="1">The sequence shown here is derived from an EMBL/GenBank/DDBJ whole genome shotgun (WGS) entry which is preliminary data.</text>
</comment>
<gene>
    <name evidence="1" type="ORF">KIL84_004705</name>
</gene>
<name>A0A9D3XNK1_9SAUR</name>
<dbReference type="AlphaFoldDB" id="A0A9D3XNK1"/>
<accession>A0A9D3XNK1</accession>
<sequence>MLNQNSHFSHSMGKNWPTLASYTGCISFQLEEKVEQDRKDEGKSYSQQITCLALITRLSSGGIMAEGTIKEGPRGGEGSSCLGFIRKHFPCTRGSVAGSKEVFKGDAASWAKIQTHHSVHASISG</sequence>
<protein>
    <submittedName>
        <fullName evidence="1">Uncharacterized protein</fullName>
    </submittedName>
</protein>